<dbReference type="EMBL" id="GEDG01038953">
    <property type="protein sequence ID" value="JAP07346.1"/>
    <property type="molecule type" value="Transcribed_RNA"/>
</dbReference>
<proteinExistence type="predicted"/>
<accession>A0A0V0GGX1</accession>
<organism evidence="1">
    <name type="scientific">Solanum chacoense</name>
    <name type="common">Chaco potato</name>
    <dbReference type="NCBI Taxonomy" id="4108"/>
    <lineage>
        <taxon>Eukaryota</taxon>
        <taxon>Viridiplantae</taxon>
        <taxon>Streptophyta</taxon>
        <taxon>Embryophyta</taxon>
        <taxon>Tracheophyta</taxon>
        <taxon>Spermatophyta</taxon>
        <taxon>Magnoliopsida</taxon>
        <taxon>eudicotyledons</taxon>
        <taxon>Gunneridae</taxon>
        <taxon>Pentapetalae</taxon>
        <taxon>asterids</taxon>
        <taxon>lamiids</taxon>
        <taxon>Solanales</taxon>
        <taxon>Solanaceae</taxon>
        <taxon>Solanoideae</taxon>
        <taxon>Solaneae</taxon>
        <taxon>Solanum</taxon>
    </lineage>
</organism>
<dbReference type="AlphaFoldDB" id="A0A0V0GGX1"/>
<sequence>MMFQEAVSLWGISSNILRAVRISPHFVYPFKIGVAMYVSVMSADLIARQWAALTLDKDECSSFIHD</sequence>
<name>A0A0V0GGX1_SOLCH</name>
<evidence type="ECO:0000313" key="1">
    <source>
        <dbReference type="EMBL" id="JAP07346.1"/>
    </source>
</evidence>
<protein>
    <submittedName>
        <fullName evidence="1">Putative ovule protein</fullName>
    </submittedName>
</protein>
<reference evidence="1" key="1">
    <citation type="submission" date="2015-12" db="EMBL/GenBank/DDBJ databases">
        <title>Gene expression during late stages of embryo sac development: a critical building block for successful pollen-pistil interactions.</title>
        <authorList>
            <person name="Liu Y."/>
            <person name="Joly V."/>
            <person name="Sabar M."/>
            <person name="Matton D.P."/>
        </authorList>
    </citation>
    <scope>NUCLEOTIDE SEQUENCE</scope>
</reference>